<feature type="domain" description="WSC" evidence="4">
    <location>
        <begin position="99"/>
        <end position="195"/>
    </location>
</feature>
<organism evidence="5 6">
    <name type="scientific">Crassostrea virginica</name>
    <name type="common">Eastern oyster</name>
    <dbReference type="NCBI Taxonomy" id="6565"/>
    <lineage>
        <taxon>Eukaryota</taxon>
        <taxon>Metazoa</taxon>
        <taxon>Spiralia</taxon>
        <taxon>Lophotrochozoa</taxon>
        <taxon>Mollusca</taxon>
        <taxon>Bivalvia</taxon>
        <taxon>Autobranchia</taxon>
        <taxon>Pteriomorphia</taxon>
        <taxon>Ostreida</taxon>
        <taxon>Ostreoidea</taxon>
        <taxon>Ostreidae</taxon>
        <taxon>Crassostrea</taxon>
    </lineage>
</organism>
<dbReference type="Proteomes" id="UP000694844">
    <property type="component" value="Chromosome 10"/>
</dbReference>
<dbReference type="Gene3D" id="2.10.70.10">
    <property type="entry name" value="Complement Module, domain 1"/>
    <property type="match status" value="1"/>
</dbReference>
<evidence type="ECO:0000259" key="3">
    <source>
        <dbReference type="PROSITE" id="PS50923"/>
    </source>
</evidence>
<dbReference type="InterPro" id="IPR002889">
    <property type="entry name" value="WSC_carb-bd"/>
</dbReference>
<comment type="caution">
    <text evidence="2">Lacks conserved residue(s) required for the propagation of feature annotation.</text>
</comment>
<dbReference type="InterPro" id="IPR000436">
    <property type="entry name" value="Sushi_SCR_CCP_dom"/>
</dbReference>
<dbReference type="SUPFAM" id="SSF57535">
    <property type="entry name" value="Complement control module/SCR domain"/>
    <property type="match status" value="1"/>
</dbReference>
<reference evidence="6" key="1">
    <citation type="submission" date="2025-08" db="UniProtKB">
        <authorList>
            <consortium name="RefSeq"/>
        </authorList>
    </citation>
    <scope>IDENTIFICATION</scope>
    <source>
        <tissue evidence="6">Whole sample</tissue>
    </source>
</reference>
<name>A0A8B8C797_CRAVI</name>
<dbReference type="Pfam" id="PF01822">
    <property type="entry name" value="WSC"/>
    <property type="match status" value="1"/>
</dbReference>
<gene>
    <name evidence="6" type="primary">LOC111116785</name>
</gene>
<proteinExistence type="predicted"/>
<keyword evidence="5" id="KW-1185">Reference proteome</keyword>
<keyword evidence="2" id="KW-0768">Sushi</keyword>
<dbReference type="AlphaFoldDB" id="A0A8B8C797"/>
<feature type="disulfide bond" evidence="2">
    <location>
        <begin position="68"/>
        <end position="95"/>
    </location>
</feature>
<dbReference type="GeneID" id="111116785"/>
<evidence type="ECO:0000256" key="1">
    <source>
        <dbReference type="ARBA" id="ARBA00023157"/>
    </source>
</evidence>
<dbReference type="CDD" id="cd00033">
    <property type="entry name" value="CCP"/>
    <property type="match status" value="1"/>
</dbReference>
<dbReference type="KEGG" id="cvn:111116785"/>
<dbReference type="PROSITE" id="PS51212">
    <property type="entry name" value="WSC"/>
    <property type="match status" value="1"/>
</dbReference>
<dbReference type="InterPro" id="IPR035976">
    <property type="entry name" value="Sushi/SCR/CCP_sf"/>
</dbReference>
<evidence type="ECO:0000256" key="2">
    <source>
        <dbReference type="PROSITE-ProRule" id="PRU00302"/>
    </source>
</evidence>
<dbReference type="SMART" id="SM00321">
    <property type="entry name" value="WSC"/>
    <property type="match status" value="1"/>
</dbReference>
<evidence type="ECO:0000313" key="5">
    <source>
        <dbReference type="Proteomes" id="UP000694844"/>
    </source>
</evidence>
<protein>
    <submittedName>
        <fullName evidence="6">Xylosyltransferase sqv-6-like</fullName>
    </submittedName>
</protein>
<dbReference type="RefSeq" id="XP_022311495.1">
    <property type="nucleotide sequence ID" value="XM_022455787.1"/>
</dbReference>
<sequence length="195" mass="21843">MDKEDFPKILLDNACQKLYCDNMTMCKGNSGCVPVLDGRSCESPPIVSNAMASPSGPLPVGHTHNYTCHVDNDPLHEPYTTCQENGKWTDVVFICQRTKHESIGCYVDHTRHRVLEFGPRLLSPNGRSHCSTYCFTRGSHKYFGLQTGNECYCGNEIRANLNSSLAPPDDCKVNRCQNNPGEWCGGAWRIEIFIH</sequence>
<accession>A0A8B8C797</accession>
<dbReference type="PROSITE" id="PS50923">
    <property type="entry name" value="SUSHI"/>
    <property type="match status" value="1"/>
</dbReference>
<keyword evidence="1 2" id="KW-1015">Disulfide bond</keyword>
<feature type="domain" description="Sushi" evidence="3">
    <location>
        <begin position="39"/>
        <end position="97"/>
    </location>
</feature>
<evidence type="ECO:0000259" key="4">
    <source>
        <dbReference type="PROSITE" id="PS51212"/>
    </source>
</evidence>
<dbReference type="OrthoDB" id="2019572at2759"/>
<evidence type="ECO:0000313" key="6">
    <source>
        <dbReference type="RefSeq" id="XP_022311495.1"/>
    </source>
</evidence>